<evidence type="ECO:0000256" key="9">
    <source>
        <dbReference type="ARBA" id="ARBA00031306"/>
    </source>
</evidence>
<accession>A0ABN1KUY1</accession>
<keyword evidence="14" id="KW-1185">Reference proteome</keyword>
<dbReference type="EMBL" id="BAAACI010000007">
    <property type="protein sequence ID" value="GAA0776215.1"/>
    <property type="molecule type" value="Genomic_DNA"/>
</dbReference>
<keyword evidence="7 11" id="KW-0274">FAD</keyword>
<evidence type="ECO:0000256" key="3">
    <source>
        <dbReference type="ARBA" id="ARBA00016337"/>
    </source>
</evidence>
<keyword evidence="6 11" id="KW-0479">Metal-binding</keyword>
<evidence type="ECO:0000256" key="6">
    <source>
        <dbReference type="ARBA" id="ARBA00022723"/>
    </source>
</evidence>
<evidence type="ECO:0000256" key="4">
    <source>
        <dbReference type="ARBA" id="ARBA00022630"/>
    </source>
</evidence>
<dbReference type="Gene3D" id="3.10.520.10">
    <property type="entry name" value="ApbE-like domains"/>
    <property type="match status" value="1"/>
</dbReference>
<comment type="similarity">
    <text evidence="11 12">Belongs to the ApbE family.</text>
</comment>
<evidence type="ECO:0000313" key="13">
    <source>
        <dbReference type="EMBL" id="GAA0776215.1"/>
    </source>
</evidence>
<comment type="function">
    <text evidence="12">Flavin transferase that catalyzes the transfer of the FMN moiety of FAD and its covalent binding to the hydroxyl group of a threonine residue in a target flavoprotein.</text>
</comment>
<dbReference type="InterPro" id="IPR024932">
    <property type="entry name" value="ApbE"/>
</dbReference>
<comment type="cofactor">
    <cofactor evidence="1 12">
        <name>Mg(2+)</name>
        <dbReference type="ChEBI" id="CHEBI:18420"/>
    </cofactor>
</comment>
<feature type="signal peptide" evidence="12">
    <location>
        <begin position="1"/>
        <end position="24"/>
    </location>
</feature>
<dbReference type="InterPro" id="IPR003374">
    <property type="entry name" value="ApbE-like_sf"/>
</dbReference>
<dbReference type="PIRSF" id="PIRSF006268">
    <property type="entry name" value="ApbE"/>
    <property type="match status" value="1"/>
</dbReference>
<evidence type="ECO:0000256" key="1">
    <source>
        <dbReference type="ARBA" id="ARBA00001946"/>
    </source>
</evidence>
<evidence type="ECO:0000256" key="2">
    <source>
        <dbReference type="ARBA" id="ARBA00011955"/>
    </source>
</evidence>
<dbReference type="Pfam" id="PF02424">
    <property type="entry name" value="ApbE"/>
    <property type="match status" value="1"/>
</dbReference>
<dbReference type="PANTHER" id="PTHR30040">
    <property type="entry name" value="THIAMINE BIOSYNTHESIS LIPOPROTEIN APBE"/>
    <property type="match status" value="1"/>
</dbReference>
<feature type="chain" id="PRO_5044957680" description="FAD:protein FMN transferase" evidence="12">
    <location>
        <begin position="25"/>
        <end position="346"/>
    </location>
</feature>
<proteinExistence type="inferred from homology"/>
<keyword evidence="12" id="KW-1003">Cell membrane</keyword>
<dbReference type="Proteomes" id="UP001501047">
    <property type="component" value="Unassembled WGS sequence"/>
</dbReference>
<keyword evidence="12" id="KW-0449">Lipoprotein</keyword>
<evidence type="ECO:0000313" key="14">
    <source>
        <dbReference type="Proteomes" id="UP001501047"/>
    </source>
</evidence>
<evidence type="ECO:0000256" key="11">
    <source>
        <dbReference type="PIRNR" id="PIRNR006268"/>
    </source>
</evidence>
<keyword evidence="12" id="KW-0472">Membrane</keyword>
<comment type="catalytic activity">
    <reaction evidence="10 11 12">
        <text>L-threonyl-[protein] + FAD = FMN-L-threonyl-[protein] + AMP + H(+)</text>
        <dbReference type="Rhea" id="RHEA:36847"/>
        <dbReference type="Rhea" id="RHEA-COMP:11060"/>
        <dbReference type="Rhea" id="RHEA-COMP:11061"/>
        <dbReference type="ChEBI" id="CHEBI:15378"/>
        <dbReference type="ChEBI" id="CHEBI:30013"/>
        <dbReference type="ChEBI" id="CHEBI:57692"/>
        <dbReference type="ChEBI" id="CHEBI:74257"/>
        <dbReference type="ChEBI" id="CHEBI:456215"/>
        <dbReference type="EC" id="2.7.1.180"/>
    </reaction>
</comment>
<keyword evidence="8 11" id="KW-0460">Magnesium</keyword>
<gene>
    <name evidence="13" type="ORF">GCM10008908_29190</name>
</gene>
<evidence type="ECO:0000256" key="12">
    <source>
        <dbReference type="RuleBase" id="RU363002"/>
    </source>
</evidence>
<sequence>MKFFKKLSCLLVLSLITIISAGCANQKLPKNPISKTELVIGTVCTVTIYDKSDTAIIDEAFTRLRELENILSINKSNTELDEVNKMAGIEPVEVSNDTFNVIKKGLEYSKLSNGALDITIGPLVKLWGIGTDDAKVPSEEEINEKKDLVDYNKIEINESKKSIFLKDPNMIIDLGAIAKGYAADEVAKILKDAGVSSAIIDLGGNIYVLGDKINGTPWKVGVQNPDKSGSDTIGFVDVSNKSIVTSGIYERYFEHEGKNYHHILSPETGYPYDNNILGVSILSDKSIDGDSLSTTLFALGVDKGLKLINSLNGVEAIFITKDHELYLTNGFKEVFTLTNNNYEIKE</sequence>
<evidence type="ECO:0000256" key="7">
    <source>
        <dbReference type="ARBA" id="ARBA00022827"/>
    </source>
</evidence>
<dbReference type="RefSeq" id="WP_343827210.1">
    <property type="nucleotide sequence ID" value="NZ_BAAACI010000007.1"/>
</dbReference>
<comment type="subcellular location">
    <subcellularLocation>
        <location evidence="12">Cell inner membrane</location>
        <topology evidence="12">Lipid-anchor</topology>
        <orientation evidence="12">Periplasmic side</orientation>
    </subcellularLocation>
</comment>
<evidence type="ECO:0000256" key="5">
    <source>
        <dbReference type="ARBA" id="ARBA00022679"/>
    </source>
</evidence>
<keyword evidence="5 11" id="KW-0808">Transferase</keyword>
<organism evidence="13 14">
    <name type="scientific">Clostridium subterminale</name>
    <dbReference type="NCBI Taxonomy" id="1550"/>
    <lineage>
        <taxon>Bacteria</taxon>
        <taxon>Bacillati</taxon>
        <taxon>Bacillota</taxon>
        <taxon>Clostridia</taxon>
        <taxon>Eubacteriales</taxon>
        <taxon>Clostridiaceae</taxon>
        <taxon>Clostridium</taxon>
    </lineage>
</organism>
<evidence type="ECO:0000256" key="8">
    <source>
        <dbReference type="ARBA" id="ARBA00022842"/>
    </source>
</evidence>
<keyword evidence="4 11" id="KW-0285">Flavoprotein</keyword>
<reference evidence="13 14" key="1">
    <citation type="journal article" date="2019" name="Int. J. Syst. Evol. Microbiol.">
        <title>The Global Catalogue of Microorganisms (GCM) 10K type strain sequencing project: providing services to taxonomists for standard genome sequencing and annotation.</title>
        <authorList>
            <consortium name="The Broad Institute Genomics Platform"/>
            <consortium name="The Broad Institute Genome Sequencing Center for Infectious Disease"/>
            <person name="Wu L."/>
            <person name="Ma J."/>
        </authorList>
    </citation>
    <scope>NUCLEOTIDE SEQUENCE [LARGE SCALE GENOMIC DNA]</scope>
    <source>
        <strain evidence="13 14">JCM 1417</strain>
    </source>
</reference>
<dbReference type="PROSITE" id="PS51257">
    <property type="entry name" value="PROKAR_LIPOPROTEIN"/>
    <property type="match status" value="1"/>
</dbReference>
<dbReference type="SUPFAM" id="SSF143631">
    <property type="entry name" value="ApbE-like"/>
    <property type="match status" value="1"/>
</dbReference>
<dbReference type="GO" id="GO:0016740">
    <property type="term" value="F:transferase activity"/>
    <property type="evidence" value="ECO:0007669"/>
    <property type="project" value="UniProtKB-KW"/>
</dbReference>
<dbReference type="PANTHER" id="PTHR30040:SF2">
    <property type="entry name" value="FAD:PROTEIN FMN TRANSFERASE"/>
    <property type="match status" value="1"/>
</dbReference>
<keyword evidence="12" id="KW-0732">Signal</keyword>
<protein>
    <recommendedName>
        <fullName evidence="3 11">FAD:protein FMN transferase</fullName>
        <ecNumber evidence="2 11">2.7.1.180</ecNumber>
    </recommendedName>
    <alternativeName>
        <fullName evidence="9 11">Flavin transferase</fullName>
    </alternativeName>
</protein>
<evidence type="ECO:0000256" key="10">
    <source>
        <dbReference type="ARBA" id="ARBA00048540"/>
    </source>
</evidence>
<name>A0ABN1KUY1_CLOSU</name>
<comment type="caution">
    <text evidence="13">The sequence shown here is derived from an EMBL/GenBank/DDBJ whole genome shotgun (WGS) entry which is preliminary data.</text>
</comment>
<keyword evidence="12" id="KW-0997">Cell inner membrane</keyword>
<dbReference type="EC" id="2.7.1.180" evidence="2 11"/>